<feature type="compositionally biased region" description="Acidic residues" evidence="8">
    <location>
        <begin position="789"/>
        <end position="804"/>
    </location>
</feature>
<sequence length="846" mass="93469">MLLKKLAAILTVASIGATIFTSNKEVMATDSYSKAKEIVSNMTLEEKLGQMIMPDFRMWQEEGAKEPSDLTEINSEVAEVIDKYDLGGVILFAENVKEISQTTTLIHDLQEVTINDEDGNLPLLITLDQEGGIVTRLGEGTNLPGNMALGATRSEKSSYDAGYVIGKELNALGVNVDFAPVLDTNNNPENPVIGVRSISSNPELVGKLGKNIAKGIQDQGVAATAKHFPGHGDTATDSHYGLPMVDKSIEELRETELKPFKIAIENGIDMIMTAHIQFPQIEKDTFISKKDGSQISIPATLSDDIIKGILREEMEYDGVVITDAMNMKAISDHFGELESTKMAINAGIDIILMPTILRNNEDVKKLDYIVNGILDSIKSGEIKEEEITDSAERIVKLKIDRGIIDLKNNNASLEEKIKKAKKTVGSVENRNIERRISEEAITITKNEENILPLNPKEGEKVLLIAPNESQIHSMKFGINRLIHENSLNNIKLDTYEYNNIGIIDDVLKEKIESSDYIIVASLSSNANHLKPGAWNRDLPRSAIDYGNKLNKDTVLISLRNPYDLAAYDNAKAQVVAYGFKGMDPTEGDTLFPTKSSGPNIPAYMGVVFGAVEPKGKLPVDIPSLNNDGTMNTEVNYYDYGHGITNINSLGNVNISMNKKINLGDNFQVKFNLSDFNEIVAGKYRAKIKFQGEKLEFINGKVEFSGDLQTNIIDNNTLEVLINLEEGSLKANEVNFILEFKAIDKAELTSIEITSSELIDEKGRCFKQKYAISEFSIEDNKEDKPLSPDEDKEDEENNEDLENSDDNNKDELPQTGSGVGKEFIFGLGSLSLLVGIGLKSKRFKRKW</sequence>
<dbReference type="GO" id="GO:0004563">
    <property type="term" value="F:beta-N-acetylhexosaminidase activity"/>
    <property type="evidence" value="ECO:0007669"/>
    <property type="project" value="UniProtKB-EC"/>
</dbReference>
<dbReference type="EMBL" id="AFES01000009">
    <property type="protein sequence ID" value="EIA18550.1"/>
    <property type="molecule type" value="Genomic_DNA"/>
</dbReference>
<dbReference type="GO" id="GO:0009254">
    <property type="term" value="P:peptidoglycan turnover"/>
    <property type="evidence" value="ECO:0007669"/>
    <property type="project" value="TreeGrafter"/>
</dbReference>
<protein>
    <recommendedName>
        <fullName evidence="3">beta-N-acetylhexosaminidase</fullName>
        <ecNumber evidence="3">3.2.1.52</ecNumber>
    </recommendedName>
</protein>
<dbReference type="InterPro" id="IPR036962">
    <property type="entry name" value="Glyco_hydro_3_N_sf"/>
</dbReference>
<dbReference type="SUPFAM" id="SSF51445">
    <property type="entry name" value="(Trans)glycosidases"/>
    <property type="match status" value="1"/>
</dbReference>
<dbReference type="SUPFAM" id="SSF52279">
    <property type="entry name" value="Beta-D-glucan exohydrolase, C-terminal domain"/>
    <property type="match status" value="1"/>
</dbReference>
<dbReference type="Gene3D" id="3.40.50.1700">
    <property type="entry name" value="Glycoside hydrolase family 3 C-terminal domain"/>
    <property type="match status" value="1"/>
</dbReference>
<dbReference type="InterPro" id="IPR008965">
    <property type="entry name" value="CBM2/CBM3_carb-bd_dom_sf"/>
</dbReference>
<dbReference type="SUPFAM" id="SSF49384">
    <property type="entry name" value="Carbohydrate-binding domain"/>
    <property type="match status" value="1"/>
</dbReference>
<evidence type="ECO:0000256" key="2">
    <source>
        <dbReference type="ARBA" id="ARBA00005336"/>
    </source>
</evidence>
<dbReference type="Gene3D" id="2.60.40.680">
    <property type="match status" value="1"/>
</dbReference>
<reference evidence="11 12" key="1">
    <citation type="journal article" date="2012" name="PLoS ONE">
        <title>Genome Sequencing and Analysis of a Type A Clostridium perfringens Isolate from a Case of Bovine Clostridial Abomasitis.</title>
        <authorList>
            <person name="Nowell V.J."/>
            <person name="Kropinski A.M."/>
            <person name="Songer J.G."/>
            <person name="Macinnes J.I."/>
            <person name="Parreira V.R."/>
            <person name="Prescott J.F."/>
        </authorList>
    </citation>
    <scope>NUCLEOTIDE SEQUENCE [LARGE SCALE GENOMIC DNA]</scope>
    <source>
        <strain evidence="11 12">F262</strain>
    </source>
</reference>
<comment type="catalytic activity">
    <reaction evidence="1">
        <text>Hydrolysis of terminal non-reducing N-acetyl-D-hexosamine residues in N-acetyl-beta-D-hexosaminides.</text>
        <dbReference type="EC" id="3.2.1.52"/>
    </reaction>
</comment>
<feature type="compositionally biased region" description="Basic and acidic residues" evidence="8">
    <location>
        <begin position="778"/>
        <end position="788"/>
    </location>
</feature>
<gene>
    <name evidence="11" type="ORF">HA1_01348</name>
</gene>
<dbReference type="Pfam" id="PF00933">
    <property type="entry name" value="Glyco_hydro_3"/>
    <property type="match status" value="1"/>
</dbReference>
<dbReference type="Pfam" id="PF01915">
    <property type="entry name" value="Glyco_hydro_3_C"/>
    <property type="match status" value="1"/>
</dbReference>
<keyword evidence="7" id="KW-0175">Coiled coil</keyword>
<evidence type="ECO:0000256" key="1">
    <source>
        <dbReference type="ARBA" id="ARBA00001231"/>
    </source>
</evidence>
<comment type="caution">
    <text evidence="11">The sequence shown here is derived from an EMBL/GenBank/DDBJ whole genome shotgun (WGS) entry which is preliminary data.</text>
</comment>
<dbReference type="EC" id="3.2.1.52" evidence="3"/>
<dbReference type="Gene3D" id="3.20.20.300">
    <property type="entry name" value="Glycoside hydrolase, family 3, N-terminal domain"/>
    <property type="match status" value="1"/>
</dbReference>
<dbReference type="FunFam" id="3.20.20.300:FF:000014">
    <property type="entry name" value="Beta-hexosaminidase, lipoprotein"/>
    <property type="match status" value="1"/>
</dbReference>
<evidence type="ECO:0000256" key="3">
    <source>
        <dbReference type="ARBA" id="ARBA00012663"/>
    </source>
</evidence>
<evidence type="ECO:0000313" key="12">
    <source>
        <dbReference type="Proteomes" id="UP000005358"/>
    </source>
</evidence>
<feature type="coiled-coil region" evidence="7">
    <location>
        <begin position="403"/>
        <end position="430"/>
    </location>
</feature>
<name>A0AAV3FHA8_CLOPF</name>
<evidence type="ECO:0000259" key="9">
    <source>
        <dbReference type="Pfam" id="PF00933"/>
    </source>
</evidence>
<dbReference type="InterPro" id="IPR019800">
    <property type="entry name" value="Glyco_hydro_3_AS"/>
</dbReference>
<dbReference type="AlphaFoldDB" id="A0AAV3FHA8"/>
<feature type="domain" description="Glycoside hydrolase family 3 N-terminal" evidence="9">
    <location>
        <begin position="43"/>
        <end position="397"/>
    </location>
</feature>
<evidence type="ECO:0000256" key="5">
    <source>
        <dbReference type="ARBA" id="ARBA00023295"/>
    </source>
</evidence>
<dbReference type="InterPro" id="IPR036881">
    <property type="entry name" value="Glyco_hydro_3_C_sf"/>
</dbReference>
<dbReference type="PANTHER" id="PTHR30480:SF13">
    <property type="entry name" value="BETA-HEXOSAMINIDASE"/>
    <property type="match status" value="1"/>
</dbReference>
<feature type="domain" description="Glycoside hydrolase family 3 C-terminal" evidence="10">
    <location>
        <begin position="443"/>
        <end position="643"/>
    </location>
</feature>
<evidence type="ECO:0000259" key="10">
    <source>
        <dbReference type="Pfam" id="PF01915"/>
    </source>
</evidence>
<dbReference type="GO" id="GO:0030246">
    <property type="term" value="F:carbohydrate binding"/>
    <property type="evidence" value="ECO:0007669"/>
    <property type="project" value="InterPro"/>
</dbReference>
<evidence type="ECO:0000313" key="11">
    <source>
        <dbReference type="EMBL" id="EIA18550.1"/>
    </source>
</evidence>
<dbReference type="GO" id="GO:0005975">
    <property type="term" value="P:carbohydrate metabolic process"/>
    <property type="evidence" value="ECO:0007669"/>
    <property type="project" value="InterPro"/>
</dbReference>
<dbReference type="InterPro" id="IPR002772">
    <property type="entry name" value="Glyco_hydro_3_C"/>
</dbReference>
<evidence type="ECO:0000256" key="6">
    <source>
        <dbReference type="RuleBase" id="RU361161"/>
    </source>
</evidence>
<dbReference type="RefSeq" id="WP_003480014.1">
    <property type="nucleotide sequence ID" value="NZ_CM001477.1"/>
</dbReference>
<organism evidence="11 12">
    <name type="scientific">Clostridium perfringens F262</name>
    <dbReference type="NCBI Taxonomy" id="883064"/>
    <lineage>
        <taxon>Bacteria</taxon>
        <taxon>Bacillati</taxon>
        <taxon>Bacillota</taxon>
        <taxon>Clostridia</taxon>
        <taxon>Eubacteriales</taxon>
        <taxon>Clostridiaceae</taxon>
        <taxon>Clostridium</taxon>
    </lineage>
</organism>
<keyword evidence="4 6" id="KW-0378">Hydrolase</keyword>
<evidence type="ECO:0000256" key="8">
    <source>
        <dbReference type="SAM" id="MobiDB-lite"/>
    </source>
</evidence>
<dbReference type="InterPro" id="IPR017853">
    <property type="entry name" value="GH"/>
</dbReference>
<dbReference type="InterPro" id="IPR050226">
    <property type="entry name" value="NagZ_Beta-hexosaminidase"/>
</dbReference>
<comment type="similarity">
    <text evidence="2 6">Belongs to the glycosyl hydrolase 3 family.</text>
</comment>
<keyword evidence="5 6" id="KW-0326">Glycosidase</keyword>
<feature type="region of interest" description="Disordered" evidence="8">
    <location>
        <begin position="778"/>
        <end position="814"/>
    </location>
</feature>
<evidence type="ECO:0000256" key="4">
    <source>
        <dbReference type="ARBA" id="ARBA00022801"/>
    </source>
</evidence>
<accession>A0AAV3FHA8</accession>
<proteinExistence type="inferred from homology"/>
<dbReference type="PROSITE" id="PS00775">
    <property type="entry name" value="GLYCOSYL_HYDROL_F3"/>
    <property type="match status" value="1"/>
</dbReference>
<evidence type="ECO:0000256" key="7">
    <source>
        <dbReference type="SAM" id="Coils"/>
    </source>
</evidence>
<dbReference type="Proteomes" id="UP000005358">
    <property type="component" value="Chromosome"/>
</dbReference>
<dbReference type="PANTHER" id="PTHR30480">
    <property type="entry name" value="BETA-HEXOSAMINIDASE-RELATED"/>
    <property type="match status" value="1"/>
</dbReference>
<dbReference type="InterPro" id="IPR001764">
    <property type="entry name" value="Glyco_hydro_3_N"/>
</dbReference>